<dbReference type="InterPro" id="IPR036426">
    <property type="entry name" value="Bulb-type_lectin_dom_sf"/>
</dbReference>
<dbReference type="SUPFAM" id="SSF51110">
    <property type="entry name" value="alpha-D-mannose-specific plant lectins"/>
    <property type="match status" value="1"/>
</dbReference>
<evidence type="ECO:0000259" key="10">
    <source>
        <dbReference type="PROSITE" id="PS50927"/>
    </source>
</evidence>
<dbReference type="InterPro" id="IPR001480">
    <property type="entry name" value="Bulb-type_lectin_dom"/>
</dbReference>
<feature type="signal peptide" evidence="9">
    <location>
        <begin position="1"/>
        <end position="29"/>
    </location>
</feature>
<dbReference type="Pfam" id="PF01453">
    <property type="entry name" value="B_lectin"/>
    <property type="match status" value="1"/>
</dbReference>
<keyword evidence="4" id="KW-1015">Disulfide bond</keyword>
<dbReference type="AlphaFoldDB" id="A0A9Q0CT19"/>
<dbReference type="Proteomes" id="UP001151287">
    <property type="component" value="Unassembled WGS sequence"/>
</dbReference>
<dbReference type="SMART" id="SM00108">
    <property type="entry name" value="B_lectin"/>
    <property type="match status" value="1"/>
</dbReference>
<dbReference type="GO" id="GO:0004674">
    <property type="term" value="F:protein serine/threonine kinase activity"/>
    <property type="evidence" value="ECO:0007669"/>
    <property type="project" value="UniProtKB-EC"/>
</dbReference>
<dbReference type="Gene3D" id="2.90.10.10">
    <property type="entry name" value="Bulb-type lectin domain"/>
    <property type="match status" value="1"/>
</dbReference>
<dbReference type="GO" id="GO:0048544">
    <property type="term" value="P:recognition of pollen"/>
    <property type="evidence" value="ECO:0007669"/>
    <property type="project" value="InterPro"/>
</dbReference>
<evidence type="ECO:0000313" key="13">
    <source>
        <dbReference type="Proteomes" id="UP001151287"/>
    </source>
</evidence>
<evidence type="ECO:0000259" key="11">
    <source>
        <dbReference type="PROSITE" id="PS50948"/>
    </source>
</evidence>
<keyword evidence="8" id="KW-0472">Membrane</keyword>
<dbReference type="GO" id="GO:0016020">
    <property type="term" value="C:membrane"/>
    <property type="evidence" value="ECO:0007669"/>
    <property type="project" value="UniProtKB-SubCell"/>
</dbReference>
<keyword evidence="8" id="KW-0812">Transmembrane</keyword>
<evidence type="ECO:0000256" key="7">
    <source>
        <dbReference type="ARBA" id="ARBA00048679"/>
    </source>
</evidence>
<keyword evidence="5" id="KW-0675">Receptor</keyword>
<dbReference type="Pfam" id="PF00954">
    <property type="entry name" value="S_locus_glycop"/>
    <property type="match status" value="1"/>
</dbReference>
<dbReference type="PROSITE" id="PS50948">
    <property type="entry name" value="PAN"/>
    <property type="match status" value="1"/>
</dbReference>
<evidence type="ECO:0000256" key="4">
    <source>
        <dbReference type="ARBA" id="ARBA00023157"/>
    </source>
</evidence>
<evidence type="ECO:0000256" key="9">
    <source>
        <dbReference type="SAM" id="SignalP"/>
    </source>
</evidence>
<gene>
    <name evidence="12" type="ORF">LUZ63_008166</name>
</gene>
<reference evidence="12" key="1">
    <citation type="journal article" date="2022" name="Cell">
        <title>Repeat-based holocentromeres influence genome architecture and karyotype evolution.</title>
        <authorList>
            <person name="Hofstatter P.G."/>
            <person name="Thangavel G."/>
            <person name="Lux T."/>
            <person name="Neumann P."/>
            <person name="Vondrak T."/>
            <person name="Novak P."/>
            <person name="Zhang M."/>
            <person name="Costa L."/>
            <person name="Castellani M."/>
            <person name="Scott A."/>
            <person name="Toegelov H."/>
            <person name="Fuchs J."/>
            <person name="Mata-Sucre Y."/>
            <person name="Dias Y."/>
            <person name="Vanzela A.L.L."/>
            <person name="Huettel B."/>
            <person name="Almeida C.C.S."/>
            <person name="Simkova H."/>
            <person name="Souza G."/>
            <person name="Pedrosa-Harand A."/>
            <person name="Macas J."/>
            <person name="Mayer K.F.X."/>
            <person name="Houben A."/>
            <person name="Marques A."/>
        </authorList>
    </citation>
    <scope>NUCLEOTIDE SEQUENCE</scope>
    <source>
        <strain evidence="12">RhyBre1mFocal</strain>
    </source>
</reference>
<comment type="subcellular location">
    <subcellularLocation>
        <location evidence="1">Membrane</location>
        <topology evidence="1">Single-pass type I membrane protein</topology>
    </subcellularLocation>
</comment>
<comment type="catalytic activity">
    <reaction evidence="6">
        <text>L-threonyl-[protein] + ATP = O-phospho-L-threonyl-[protein] + ADP + H(+)</text>
        <dbReference type="Rhea" id="RHEA:46608"/>
        <dbReference type="Rhea" id="RHEA-COMP:11060"/>
        <dbReference type="Rhea" id="RHEA-COMP:11605"/>
        <dbReference type="ChEBI" id="CHEBI:15378"/>
        <dbReference type="ChEBI" id="CHEBI:30013"/>
        <dbReference type="ChEBI" id="CHEBI:30616"/>
        <dbReference type="ChEBI" id="CHEBI:61977"/>
        <dbReference type="ChEBI" id="CHEBI:456216"/>
        <dbReference type="EC" id="2.7.11.1"/>
    </reaction>
</comment>
<evidence type="ECO:0000256" key="3">
    <source>
        <dbReference type="ARBA" id="ARBA00022729"/>
    </source>
</evidence>
<dbReference type="PANTHER" id="PTHR47976">
    <property type="entry name" value="G-TYPE LECTIN S-RECEPTOR-LIKE SERINE/THREONINE-PROTEIN KINASE SD2-5"/>
    <property type="match status" value="1"/>
</dbReference>
<feature type="transmembrane region" description="Helical" evidence="8">
    <location>
        <begin position="443"/>
        <end position="465"/>
    </location>
</feature>
<evidence type="ECO:0000256" key="5">
    <source>
        <dbReference type="ARBA" id="ARBA00023170"/>
    </source>
</evidence>
<dbReference type="InterPro" id="IPR051343">
    <property type="entry name" value="G-type_lectin_kinases/EP1-like"/>
</dbReference>
<evidence type="ECO:0000256" key="2">
    <source>
        <dbReference type="ARBA" id="ARBA00012513"/>
    </source>
</evidence>
<accession>A0A9Q0CT19</accession>
<keyword evidence="8" id="KW-1133">Transmembrane helix</keyword>
<dbReference type="EC" id="2.7.11.1" evidence="2"/>
<dbReference type="PROSITE" id="PS50927">
    <property type="entry name" value="BULB_LECTIN"/>
    <property type="match status" value="1"/>
</dbReference>
<dbReference type="InterPro" id="IPR003609">
    <property type="entry name" value="Pan_app"/>
</dbReference>
<dbReference type="EMBL" id="JAMQYH010000002">
    <property type="protein sequence ID" value="KAJ1699654.1"/>
    <property type="molecule type" value="Genomic_DNA"/>
</dbReference>
<dbReference type="InterPro" id="IPR000858">
    <property type="entry name" value="S_locus_glycoprot_dom"/>
</dbReference>
<organism evidence="12 13">
    <name type="scientific">Rhynchospora breviuscula</name>
    <dbReference type="NCBI Taxonomy" id="2022672"/>
    <lineage>
        <taxon>Eukaryota</taxon>
        <taxon>Viridiplantae</taxon>
        <taxon>Streptophyta</taxon>
        <taxon>Embryophyta</taxon>
        <taxon>Tracheophyta</taxon>
        <taxon>Spermatophyta</taxon>
        <taxon>Magnoliopsida</taxon>
        <taxon>Liliopsida</taxon>
        <taxon>Poales</taxon>
        <taxon>Cyperaceae</taxon>
        <taxon>Cyperoideae</taxon>
        <taxon>Rhynchosporeae</taxon>
        <taxon>Rhynchospora</taxon>
    </lineage>
</organism>
<evidence type="ECO:0000313" key="12">
    <source>
        <dbReference type="EMBL" id="KAJ1699654.1"/>
    </source>
</evidence>
<name>A0A9Q0CT19_9POAL</name>
<comment type="catalytic activity">
    <reaction evidence="7">
        <text>L-seryl-[protein] + ATP = O-phospho-L-seryl-[protein] + ADP + H(+)</text>
        <dbReference type="Rhea" id="RHEA:17989"/>
        <dbReference type="Rhea" id="RHEA-COMP:9863"/>
        <dbReference type="Rhea" id="RHEA-COMP:11604"/>
        <dbReference type="ChEBI" id="CHEBI:15378"/>
        <dbReference type="ChEBI" id="CHEBI:29999"/>
        <dbReference type="ChEBI" id="CHEBI:30616"/>
        <dbReference type="ChEBI" id="CHEBI:83421"/>
        <dbReference type="ChEBI" id="CHEBI:456216"/>
        <dbReference type="EC" id="2.7.11.1"/>
    </reaction>
</comment>
<dbReference type="Pfam" id="PF00024">
    <property type="entry name" value="PAN_1"/>
    <property type="match status" value="1"/>
</dbReference>
<dbReference type="OrthoDB" id="590879at2759"/>
<proteinExistence type="predicted"/>
<keyword evidence="13" id="KW-1185">Reference proteome</keyword>
<dbReference type="GO" id="GO:0051707">
    <property type="term" value="P:response to other organism"/>
    <property type="evidence" value="ECO:0007669"/>
    <property type="project" value="UniProtKB-ARBA"/>
</dbReference>
<feature type="domain" description="Bulb-type lectin" evidence="10">
    <location>
        <begin position="41"/>
        <end position="158"/>
    </location>
</feature>
<evidence type="ECO:0000256" key="1">
    <source>
        <dbReference type="ARBA" id="ARBA00004479"/>
    </source>
</evidence>
<dbReference type="SUPFAM" id="SSF57414">
    <property type="entry name" value="Hairpin loop containing domain-like"/>
    <property type="match status" value="1"/>
</dbReference>
<protein>
    <recommendedName>
        <fullName evidence="2">non-specific serine/threonine protein kinase</fullName>
        <ecNumber evidence="2">2.7.11.1</ecNumber>
    </recommendedName>
</protein>
<evidence type="ECO:0000256" key="8">
    <source>
        <dbReference type="SAM" id="Phobius"/>
    </source>
</evidence>
<feature type="chain" id="PRO_5040233519" description="non-specific serine/threonine protein kinase" evidence="9">
    <location>
        <begin position="30"/>
        <end position="506"/>
    </location>
</feature>
<feature type="domain" description="Apple" evidence="11">
    <location>
        <begin position="334"/>
        <end position="422"/>
    </location>
</feature>
<comment type="caution">
    <text evidence="12">The sequence shown here is derived from an EMBL/GenBank/DDBJ whole genome shotgun (WGS) entry which is preliminary data.</text>
</comment>
<keyword evidence="3 9" id="KW-0732">Signal</keyword>
<sequence>MKIWNSKQQQPAAILFLSLVFLVAATTLAADQPATKEIQRGFSAKHDDSYSQFQSLLSDPTGVFALGFLRIDSNLLDLAVLHMPSSFPLWRAIPANPAPWTGSISLSFDGNLVLSDQKKGTVFWSTASDGTGDRVVLLNSSNLQIQKTGTPDSVPWQSFDFPSNTIVENQNFTSYAKLLSTNQQFSMSLGANYFGLYIEFGKGSNSGIYLKHTALQAKAQIVPDGGPIYVRIGSDGFLGMYQKEGPPADVLSFDTFNRNYDVFYRMTLEDDANLRAYYWNNTAWILDYTAITEPCSLPTTCGSYSICRLQEQPQCMCLENSTNGCLPAGNGDFCAASGVKSIVNGDGYGVLTRQGVDLANKDFINYTKMASLEECHSTCEKNCTCWGAIYSNTTRNCYMMDYPIEMLVEGDDSKFGYFKLKSAVDEDGDGDDKKKSEEDKLRVALLVVGCVILAAVAGFGLYQIWERRRRGRRGGSMEEGLAPGPYKDLAASSFKSIELSDSFRKP</sequence>
<evidence type="ECO:0000256" key="6">
    <source>
        <dbReference type="ARBA" id="ARBA00047899"/>
    </source>
</evidence>